<dbReference type="PANTHER" id="PTHR34136">
    <property type="match status" value="1"/>
</dbReference>
<protein>
    <submittedName>
        <fullName evidence="4">N-acetylglucosaminyldiphosphoundecaprenol N-acetyl-beta-D-mannosaminyltransferase</fullName>
    </submittedName>
</protein>
<dbReference type="GO" id="GO:0016758">
    <property type="term" value="F:hexosyltransferase activity"/>
    <property type="evidence" value="ECO:0007669"/>
    <property type="project" value="TreeGrafter"/>
</dbReference>
<accession>A0A366EM99</accession>
<dbReference type="InterPro" id="IPR036513">
    <property type="entry name" value="STAS_dom_sf"/>
</dbReference>
<keyword evidence="5" id="KW-1185">Reference proteome</keyword>
<dbReference type="AlphaFoldDB" id="A0A366EM99"/>
<dbReference type="CDD" id="cd06533">
    <property type="entry name" value="Glyco_transf_WecG_TagA"/>
    <property type="match status" value="1"/>
</dbReference>
<keyword evidence="1" id="KW-0328">Glycosyltransferase</keyword>
<dbReference type="Pfam" id="PF13466">
    <property type="entry name" value="STAS_2"/>
    <property type="match status" value="1"/>
</dbReference>
<organism evidence="4 5">
    <name type="scientific">Roseiarcus fermentans</name>
    <dbReference type="NCBI Taxonomy" id="1473586"/>
    <lineage>
        <taxon>Bacteria</taxon>
        <taxon>Pseudomonadati</taxon>
        <taxon>Pseudomonadota</taxon>
        <taxon>Alphaproteobacteria</taxon>
        <taxon>Hyphomicrobiales</taxon>
        <taxon>Roseiarcaceae</taxon>
        <taxon>Roseiarcus</taxon>
    </lineage>
</organism>
<dbReference type="SUPFAM" id="SSF52091">
    <property type="entry name" value="SpoIIaa-like"/>
    <property type="match status" value="1"/>
</dbReference>
<sequence length="372" mass="41398">MPVDNVSSADVIRCIHHSAQTKTPLFLSTPNLNFFNTGWRDPAFHKSLLCSDLCPPDGMPVVWLSRLLGVPMRQRIAGSDILALLREQRTSRPLELFFFGGDEGVAEAAAKIFNEPGNGARCIGWIYPGFHPVADMSSDEIVGAINDSGADFLVVALGARKGQAWLMHNAGRLRIPVRAHFGASLNFEAGRLKRAPKRLQQWGMEWLWRIKEEPYLWRRYLDDGLSFLHALWTYVAPLVGERRLAASRPKRDFAIHSFVDESGVVTVTMAGPATIEHIDRIIAEFSTALKAAEKITIDMSAVTTVDPRFLGLLIIFRRKVERARLGLAFVGISADLKWQFQRHKSEFLVAPQAAEAFAPEANERRALSAAAS</sequence>
<evidence type="ECO:0000256" key="1">
    <source>
        <dbReference type="ARBA" id="ARBA00022676"/>
    </source>
</evidence>
<dbReference type="PROSITE" id="PS50801">
    <property type="entry name" value="STAS"/>
    <property type="match status" value="1"/>
</dbReference>
<dbReference type="CDD" id="cd07043">
    <property type="entry name" value="STAS_anti-anti-sigma_factors"/>
    <property type="match status" value="1"/>
</dbReference>
<dbReference type="PANTHER" id="PTHR34136:SF1">
    <property type="entry name" value="UDP-N-ACETYL-D-MANNOSAMINURONIC ACID TRANSFERASE"/>
    <property type="match status" value="1"/>
</dbReference>
<evidence type="ECO:0000313" key="4">
    <source>
        <dbReference type="EMBL" id="RBP03562.1"/>
    </source>
</evidence>
<dbReference type="RefSeq" id="WP_113892720.1">
    <property type="nucleotide sequence ID" value="NZ_QNRK01000043.1"/>
</dbReference>
<dbReference type="InterPro" id="IPR058548">
    <property type="entry name" value="MlaB-like_STAS"/>
</dbReference>
<name>A0A366EM99_9HYPH</name>
<dbReference type="InterPro" id="IPR002645">
    <property type="entry name" value="STAS_dom"/>
</dbReference>
<dbReference type="InterPro" id="IPR004629">
    <property type="entry name" value="WecG_TagA_CpsF"/>
</dbReference>
<dbReference type="NCBIfam" id="TIGR00696">
    <property type="entry name" value="wecG_tagA_cpsF"/>
    <property type="match status" value="1"/>
</dbReference>
<dbReference type="EMBL" id="QNRK01000043">
    <property type="protein sequence ID" value="RBP03562.1"/>
    <property type="molecule type" value="Genomic_DNA"/>
</dbReference>
<dbReference type="OrthoDB" id="9771846at2"/>
<comment type="caution">
    <text evidence="4">The sequence shown here is derived from an EMBL/GenBank/DDBJ whole genome shotgun (WGS) entry which is preliminary data.</text>
</comment>
<reference evidence="4 5" key="1">
    <citation type="submission" date="2018-06" db="EMBL/GenBank/DDBJ databases">
        <title>Genomic Encyclopedia of Type Strains, Phase IV (KMG-IV): sequencing the most valuable type-strain genomes for metagenomic binning, comparative biology and taxonomic classification.</title>
        <authorList>
            <person name="Goeker M."/>
        </authorList>
    </citation>
    <scope>NUCLEOTIDE SEQUENCE [LARGE SCALE GENOMIC DNA]</scope>
    <source>
        <strain evidence="4 5">DSM 24875</strain>
    </source>
</reference>
<evidence type="ECO:0000313" key="5">
    <source>
        <dbReference type="Proteomes" id="UP000253529"/>
    </source>
</evidence>
<dbReference type="Proteomes" id="UP000253529">
    <property type="component" value="Unassembled WGS sequence"/>
</dbReference>
<evidence type="ECO:0000259" key="3">
    <source>
        <dbReference type="PROSITE" id="PS50801"/>
    </source>
</evidence>
<feature type="domain" description="STAS" evidence="3">
    <location>
        <begin position="263"/>
        <end position="337"/>
    </location>
</feature>
<evidence type="ECO:0000256" key="2">
    <source>
        <dbReference type="ARBA" id="ARBA00022679"/>
    </source>
</evidence>
<dbReference type="Gene3D" id="3.30.750.24">
    <property type="entry name" value="STAS domain"/>
    <property type="match status" value="1"/>
</dbReference>
<keyword evidence="2 4" id="KW-0808">Transferase</keyword>
<dbReference type="Pfam" id="PF03808">
    <property type="entry name" value="Glyco_tran_WecG"/>
    <property type="match status" value="1"/>
</dbReference>
<gene>
    <name evidence="4" type="ORF">DFR50_14348</name>
</gene>
<proteinExistence type="predicted"/>